<evidence type="ECO:0000313" key="3">
    <source>
        <dbReference type="EMBL" id="CAB4823488.1"/>
    </source>
</evidence>
<dbReference type="GO" id="GO:0006355">
    <property type="term" value="P:regulation of DNA-templated transcription"/>
    <property type="evidence" value="ECO:0007669"/>
    <property type="project" value="InterPro"/>
</dbReference>
<evidence type="ECO:0000259" key="1">
    <source>
        <dbReference type="SMART" id="SM00421"/>
    </source>
</evidence>
<dbReference type="InterPro" id="IPR036388">
    <property type="entry name" value="WH-like_DNA-bd_sf"/>
</dbReference>
<accession>A0A6J6GYS6</accession>
<reference evidence="2" key="1">
    <citation type="submission" date="2020-05" db="EMBL/GenBank/DDBJ databases">
        <authorList>
            <person name="Chiriac C."/>
            <person name="Salcher M."/>
            <person name="Ghai R."/>
            <person name="Kavagutti S V."/>
        </authorList>
    </citation>
    <scope>NUCLEOTIDE SEQUENCE</scope>
</reference>
<dbReference type="GO" id="GO:0003677">
    <property type="term" value="F:DNA binding"/>
    <property type="evidence" value="ECO:0007669"/>
    <property type="project" value="InterPro"/>
</dbReference>
<dbReference type="AlphaFoldDB" id="A0A6J6GYS6"/>
<dbReference type="Gene3D" id="1.10.10.10">
    <property type="entry name" value="Winged helix-like DNA-binding domain superfamily/Winged helix DNA-binding domain"/>
    <property type="match status" value="1"/>
</dbReference>
<gene>
    <name evidence="2" type="ORF">UFOPK1856_00175</name>
    <name evidence="3" type="ORF">UFOPK3217_00299</name>
</gene>
<dbReference type="InterPro" id="IPR016032">
    <property type="entry name" value="Sig_transdc_resp-reg_C-effctor"/>
</dbReference>
<organism evidence="2">
    <name type="scientific">freshwater metagenome</name>
    <dbReference type="NCBI Taxonomy" id="449393"/>
    <lineage>
        <taxon>unclassified sequences</taxon>
        <taxon>metagenomes</taxon>
        <taxon>ecological metagenomes</taxon>
    </lineage>
</organism>
<evidence type="ECO:0000313" key="2">
    <source>
        <dbReference type="EMBL" id="CAB4606537.1"/>
    </source>
</evidence>
<feature type="domain" description="HTH luxR-type" evidence="1">
    <location>
        <begin position="9"/>
        <end position="66"/>
    </location>
</feature>
<dbReference type="SUPFAM" id="SSF46894">
    <property type="entry name" value="C-terminal effector domain of the bipartite response regulators"/>
    <property type="match status" value="1"/>
</dbReference>
<dbReference type="SMART" id="SM00421">
    <property type="entry name" value="HTH_LUXR"/>
    <property type="match status" value="1"/>
</dbReference>
<protein>
    <submittedName>
        <fullName evidence="2">Unannotated protein</fullName>
    </submittedName>
</protein>
<name>A0A6J6GYS6_9ZZZZ</name>
<dbReference type="InterPro" id="IPR000792">
    <property type="entry name" value="Tscrpt_reg_LuxR_C"/>
</dbReference>
<dbReference type="EMBL" id="CAEZUV010000012">
    <property type="protein sequence ID" value="CAB4606537.1"/>
    <property type="molecule type" value="Genomic_DNA"/>
</dbReference>
<proteinExistence type="predicted"/>
<sequence>MARDITITTRELSPFEQLVLGLLCEGKTNSAIARETNHTEKVIENTISRSAKAFGITSDEDTNIRVLLALAFRTHYGDSAFDRLGVPCAHMELNGQGQPICNREVH</sequence>
<dbReference type="EMBL" id="CAFABJ010000024">
    <property type="protein sequence ID" value="CAB4823488.1"/>
    <property type="molecule type" value="Genomic_DNA"/>
</dbReference>